<dbReference type="PANTHER" id="PTHR40465">
    <property type="entry name" value="CHROMOSOME 1, WHOLE GENOME SHOTGUN SEQUENCE"/>
    <property type="match status" value="1"/>
</dbReference>
<organism evidence="3 4">
    <name type="scientific">Mycena sanguinolenta</name>
    <dbReference type="NCBI Taxonomy" id="230812"/>
    <lineage>
        <taxon>Eukaryota</taxon>
        <taxon>Fungi</taxon>
        <taxon>Dikarya</taxon>
        <taxon>Basidiomycota</taxon>
        <taxon>Agaricomycotina</taxon>
        <taxon>Agaricomycetes</taxon>
        <taxon>Agaricomycetidae</taxon>
        <taxon>Agaricales</taxon>
        <taxon>Marasmiineae</taxon>
        <taxon>Mycenaceae</taxon>
        <taxon>Mycena</taxon>
    </lineage>
</organism>
<dbReference type="Pfam" id="PF20152">
    <property type="entry name" value="DUF6534"/>
    <property type="match status" value="1"/>
</dbReference>
<evidence type="ECO:0000259" key="2">
    <source>
        <dbReference type="Pfam" id="PF20152"/>
    </source>
</evidence>
<sequence length="325" mass="36433">MTTEIHVTTETGPMILSIMWSYMLYGVLMVQIYMYTETFPTDRRGFKILVWVVLFFETCSTALMTVAAWNMFGSGWGDPVVLSQLSWPWGLLPLLSGVRELTYLRELDLPWMLAIVVSSQVQGFYAWRIWHLTEQFWWPVPIVLTILVQYVALLWFGITWNLARWRVSAFGFGNSDGIGIWLAATALSDVLITIALTSHFCRCKRRNQFAGTTGMLNRLIRLSIETGALTGIPAIIGSILCFGTFSYNFTVFLLLDKLYSNVMMASLNGRKLSRGSNVSAETMFWAELVANRPEVPAARVNSVALSGVAHAVADGYADTAIKHVV</sequence>
<feature type="transmembrane region" description="Helical" evidence="1">
    <location>
        <begin position="222"/>
        <end position="255"/>
    </location>
</feature>
<keyword evidence="1" id="KW-1133">Transmembrane helix</keyword>
<feature type="transmembrane region" description="Helical" evidence="1">
    <location>
        <begin position="136"/>
        <end position="158"/>
    </location>
</feature>
<gene>
    <name evidence="3" type="ORF">MSAN_01798900</name>
</gene>
<feature type="domain" description="DUF6534" evidence="2">
    <location>
        <begin position="186"/>
        <end position="271"/>
    </location>
</feature>
<protein>
    <recommendedName>
        <fullName evidence="2">DUF6534 domain-containing protein</fullName>
    </recommendedName>
</protein>
<dbReference type="EMBL" id="JACAZH010000018">
    <property type="protein sequence ID" value="KAF7346614.1"/>
    <property type="molecule type" value="Genomic_DNA"/>
</dbReference>
<dbReference type="OrthoDB" id="2681808at2759"/>
<feature type="transmembrane region" description="Helical" evidence="1">
    <location>
        <begin position="109"/>
        <end position="127"/>
    </location>
</feature>
<keyword evidence="1" id="KW-0472">Membrane</keyword>
<dbReference type="PANTHER" id="PTHR40465:SF1">
    <property type="entry name" value="DUF6534 DOMAIN-CONTAINING PROTEIN"/>
    <property type="match status" value="1"/>
</dbReference>
<keyword evidence="1" id="KW-0812">Transmembrane</keyword>
<feature type="transmembrane region" description="Helical" evidence="1">
    <location>
        <begin position="48"/>
        <end position="72"/>
    </location>
</feature>
<feature type="transmembrane region" description="Helical" evidence="1">
    <location>
        <begin position="14"/>
        <end position="36"/>
    </location>
</feature>
<evidence type="ECO:0000313" key="3">
    <source>
        <dbReference type="EMBL" id="KAF7346614.1"/>
    </source>
</evidence>
<keyword evidence="4" id="KW-1185">Reference proteome</keyword>
<dbReference type="Proteomes" id="UP000623467">
    <property type="component" value="Unassembled WGS sequence"/>
</dbReference>
<comment type="caution">
    <text evidence="3">The sequence shown here is derived from an EMBL/GenBank/DDBJ whole genome shotgun (WGS) entry which is preliminary data.</text>
</comment>
<proteinExistence type="predicted"/>
<dbReference type="InterPro" id="IPR045339">
    <property type="entry name" value="DUF6534"/>
</dbReference>
<feature type="transmembrane region" description="Helical" evidence="1">
    <location>
        <begin position="178"/>
        <end position="201"/>
    </location>
</feature>
<name>A0A8H7CQM0_9AGAR</name>
<accession>A0A8H7CQM0</accession>
<reference evidence="3" key="1">
    <citation type="submission" date="2020-05" db="EMBL/GenBank/DDBJ databases">
        <title>Mycena genomes resolve the evolution of fungal bioluminescence.</title>
        <authorList>
            <person name="Tsai I.J."/>
        </authorList>
    </citation>
    <scope>NUCLEOTIDE SEQUENCE</scope>
    <source>
        <strain evidence="3">160909Yilan</strain>
    </source>
</reference>
<dbReference type="AlphaFoldDB" id="A0A8H7CQM0"/>
<evidence type="ECO:0000256" key="1">
    <source>
        <dbReference type="SAM" id="Phobius"/>
    </source>
</evidence>
<evidence type="ECO:0000313" key="4">
    <source>
        <dbReference type="Proteomes" id="UP000623467"/>
    </source>
</evidence>